<organism evidence="1 2">
    <name type="scientific">Oryza sativa subsp. japonica</name>
    <name type="common">Rice</name>
    <dbReference type="NCBI Taxonomy" id="39947"/>
    <lineage>
        <taxon>Eukaryota</taxon>
        <taxon>Viridiplantae</taxon>
        <taxon>Streptophyta</taxon>
        <taxon>Embryophyta</taxon>
        <taxon>Tracheophyta</taxon>
        <taxon>Spermatophyta</taxon>
        <taxon>Magnoliopsida</taxon>
        <taxon>Liliopsida</taxon>
        <taxon>Poales</taxon>
        <taxon>Poaceae</taxon>
        <taxon>BOP clade</taxon>
        <taxon>Oryzoideae</taxon>
        <taxon>Oryzeae</taxon>
        <taxon>Oryzinae</taxon>
        <taxon>Oryza</taxon>
        <taxon>Oryza sativa</taxon>
    </lineage>
</organism>
<gene>
    <name evidence="1" type="primary">OSJNBa0002D18.14</name>
</gene>
<reference evidence="2" key="1">
    <citation type="journal article" date="2005" name="Nature">
        <title>The map-based sequence of the rice genome.</title>
        <authorList>
            <consortium name="International rice genome sequencing project (IRGSP)"/>
            <person name="Matsumoto T."/>
            <person name="Wu J."/>
            <person name="Kanamori H."/>
            <person name="Katayose Y."/>
            <person name="Fujisawa M."/>
            <person name="Namiki N."/>
            <person name="Mizuno H."/>
            <person name="Yamamoto K."/>
            <person name="Antonio B.A."/>
            <person name="Baba T."/>
            <person name="Sakata K."/>
            <person name="Nagamura Y."/>
            <person name="Aoki H."/>
            <person name="Arikawa K."/>
            <person name="Arita K."/>
            <person name="Bito T."/>
            <person name="Chiden Y."/>
            <person name="Fujitsuka N."/>
            <person name="Fukunaka R."/>
            <person name="Hamada M."/>
            <person name="Harada C."/>
            <person name="Hayashi A."/>
            <person name="Hijishita S."/>
            <person name="Honda M."/>
            <person name="Hosokawa S."/>
            <person name="Ichikawa Y."/>
            <person name="Idonuma A."/>
            <person name="Iijima M."/>
            <person name="Ikeda M."/>
            <person name="Ikeno M."/>
            <person name="Ito K."/>
            <person name="Ito S."/>
            <person name="Ito T."/>
            <person name="Ito Y."/>
            <person name="Ito Y."/>
            <person name="Iwabuchi A."/>
            <person name="Kamiya K."/>
            <person name="Karasawa W."/>
            <person name="Kurita K."/>
            <person name="Katagiri S."/>
            <person name="Kikuta A."/>
            <person name="Kobayashi H."/>
            <person name="Kobayashi N."/>
            <person name="Machita K."/>
            <person name="Maehara T."/>
            <person name="Masukawa M."/>
            <person name="Mizubayashi T."/>
            <person name="Mukai Y."/>
            <person name="Nagasaki H."/>
            <person name="Nagata Y."/>
            <person name="Naito S."/>
            <person name="Nakashima M."/>
            <person name="Nakama Y."/>
            <person name="Nakamichi Y."/>
            <person name="Nakamura M."/>
            <person name="Meguro A."/>
            <person name="Negishi M."/>
            <person name="Ohta I."/>
            <person name="Ohta T."/>
            <person name="Okamoto M."/>
            <person name="Ono N."/>
            <person name="Saji S."/>
            <person name="Sakaguchi M."/>
            <person name="Sakai K."/>
            <person name="Shibata M."/>
            <person name="Shimokawa T."/>
            <person name="Song J."/>
            <person name="Takazaki Y."/>
            <person name="Terasawa K."/>
            <person name="Tsugane M."/>
            <person name="Tsuji K."/>
            <person name="Ueda S."/>
            <person name="Waki K."/>
            <person name="Yamagata H."/>
            <person name="Yamamoto M."/>
            <person name="Yamamoto S."/>
            <person name="Yamane H."/>
            <person name="Yoshiki S."/>
            <person name="Yoshihara R."/>
            <person name="Yukawa K."/>
            <person name="Zhong H."/>
            <person name="Yano M."/>
            <person name="Yuan Q."/>
            <person name="Ouyang S."/>
            <person name="Liu J."/>
            <person name="Jones K.M."/>
            <person name="Gansberger K."/>
            <person name="Moffat K."/>
            <person name="Hill J."/>
            <person name="Bera J."/>
            <person name="Fadrosh D."/>
            <person name="Jin S."/>
            <person name="Johri S."/>
            <person name="Kim M."/>
            <person name="Overton L."/>
            <person name="Reardon M."/>
            <person name="Tsitrin T."/>
            <person name="Vuong H."/>
            <person name="Weaver B."/>
            <person name="Ciecko A."/>
            <person name="Tallon L."/>
            <person name="Jackson J."/>
            <person name="Pai G."/>
            <person name="Aken S.V."/>
            <person name="Utterback T."/>
            <person name="Reidmuller S."/>
            <person name="Feldblyum T."/>
            <person name="Hsiao J."/>
            <person name="Zismann V."/>
            <person name="Iobst S."/>
            <person name="de Vazeille A.R."/>
            <person name="Buell C.R."/>
            <person name="Ying K."/>
            <person name="Li Y."/>
            <person name="Lu T."/>
            <person name="Huang Y."/>
            <person name="Zhao Q."/>
            <person name="Feng Q."/>
            <person name="Zhang L."/>
            <person name="Zhu J."/>
            <person name="Weng Q."/>
            <person name="Mu J."/>
            <person name="Lu Y."/>
            <person name="Fan D."/>
            <person name="Liu Y."/>
            <person name="Guan J."/>
            <person name="Zhang Y."/>
            <person name="Yu S."/>
            <person name="Liu X."/>
            <person name="Zhang Y."/>
            <person name="Hong G."/>
            <person name="Han B."/>
            <person name="Choisne N."/>
            <person name="Demange N."/>
            <person name="Orjeda G."/>
            <person name="Samain S."/>
            <person name="Cattolico L."/>
            <person name="Pelletier E."/>
            <person name="Couloux A."/>
            <person name="Segurens B."/>
            <person name="Wincker P."/>
            <person name="D'Hont A."/>
            <person name="Scarpelli C."/>
            <person name="Weissenbach J."/>
            <person name="Salanoubat M."/>
            <person name="Quetier F."/>
            <person name="Yu Y."/>
            <person name="Kim H.R."/>
            <person name="Rambo T."/>
            <person name="Currie J."/>
            <person name="Collura K."/>
            <person name="Luo M."/>
            <person name="Yang T."/>
            <person name="Ammiraju J.S.S."/>
            <person name="Engler F."/>
            <person name="Soderlund C."/>
            <person name="Wing R.A."/>
            <person name="Palmer L.E."/>
            <person name="de la Bastide M."/>
            <person name="Spiegel L."/>
            <person name="Nascimento L."/>
            <person name="Zutavern T."/>
            <person name="O'Shaughnessy A."/>
            <person name="Dike S."/>
            <person name="Dedhia N."/>
            <person name="Preston R."/>
            <person name="Balija V."/>
            <person name="McCombie W.R."/>
            <person name="Chow T."/>
            <person name="Chen H."/>
            <person name="Chung M."/>
            <person name="Chen C."/>
            <person name="Shaw J."/>
            <person name="Wu H."/>
            <person name="Hsiao K."/>
            <person name="Chao Y."/>
            <person name="Chu M."/>
            <person name="Cheng C."/>
            <person name="Hour A."/>
            <person name="Lee P."/>
            <person name="Lin S."/>
            <person name="Lin Y."/>
            <person name="Liou J."/>
            <person name="Liu S."/>
            <person name="Hsing Y."/>
            <person name="Raghuvanshi S."/>
            <person name="Mohanty A."/>
            <person name="Bharti A.K."/>
            <person name="Gaur A."/>
            <person name="Gupta V."/>
            <person name="Kumar D."/>
            <person name="Ravi V."/>
            <person name="Vij S."/>
            <person name="Kapur A."/>
            <person name="Khurana P."/>
            <person name="Khurana P."/>
            <person name="Khurana J.P."/>
            <person name="Tyagi A.K."/>
            <person name="Gaikwad K."/>
            <person name="Singh A."/>
            <person name="Dalal V."/>
            <person name="Srivastava S."/>
            <person name="Dixit A."/>
            <person name="Pal A.K."/>
            <person name="Ghazi I.A."/>
            <person name="Yadav M."/>
            <person name="Pandit A."/>
            <person name="Bhargava A."/>
            <person name="Sureshbabu K."/>
            <person name="Batra K."/>
            <person name="Sharma T.R."/>
            <person name="Mohapatra T."/>
            <person name="Singh N.K."/>
            <person name="Messing J."/>
            <person name="Nelson A.B."/>
            <person name="Fuks G."/>
            <person name="Kavchok S."/>
            <person name="Keizer G."/>
            <person name="Linton E."/>
            <person name="Llaca V."/>
            <person name="Song R."/>
            <person name="Tanyolac B."/>
            <person name="Young S."/>
            <person name="Ho-Il K."/>
            <person name="Hahn J.H."/>
            <person name="Sangsakoo G."/>
            <person name="Vanavichit A."/>
            <person name="de Mattos Luiz.A.T."/>
            <person name="Zimmer P.D."/>
            <person name="Malone G."/>
            <person name="Dellagostin O."/>
            <person name="de Oliveira A.C."/>
            <person name="Bevan M."/>
            <person name="Bancroft I."/>
            <person name="Minx P."/>
            <person name="Cordum H."/>
            <person name="Wilson R."/>
            <person name="Cheng Z."/>
            <person name="Jin W."/>
            <person name="Jiang J."/>
            <person name="Leong S.A."/>
            <person name="Iwama H."/>
            <person name="Gojobori T."/>
            <person name="Itoh T."/>
            <person name="Niimura Y."/>
            <person name="Fujii Y."/>
            <person name="Habara T."/>
            <person name="Sakai H."/>
            <person name="Sato Y."/>
            <person name="Wilson G."/>
            <person name="Kumar K."/>
            <person name="McCouch S."/>
            <person name="Juretic N."/>
            <person name="Hoen D."/>
            <person name="Wright S."/>
            <person name="Bruskiewich R."/>
            <person name="Bureau T."/>
            <person name="Miyao A."/>
            <person name="Hirochika H."/>
            <person name="Nishikawa T."/>
            <person name="Kadowaki K."/>
            <person name="Sugiura M."/>
            <person name="Burr B."/>
            <person name="Sasaki T."/>
        </authorList>
    </citation>
    <scope>NUCLEOTIDE SEQUENCE [LARGE SCALE GENOMIC DNA]</scope>
    <source>
        <strain evidence="2">cv. Nipponbare</strain>
    </source>
</reference>
<keyword evidence="1" id="KW-0645">Protease</keyword>
<dbReference type="EMBL" id="AC134886">
    <property type="protein sequence ID" value="AAU89235.1"/>
    <property type="molecule type" value="Genomic_DNA"/>
</dbReference>
<proteinExistence type="predicted"/>
<accession>Q60ED5</accession>
<dbReference type="AlphaFoldDB" id="Q60ED5"/>
<dbReference type="Proteomes" id="UP000000763">
    <property type="component" value="Chromosome 3"/>
</dbReference>
<evidence type="ECO:0000313" key="2">
    <source>
        <dbReference type="Proteomes" id="UP000000763"/>
    </source>
</evidence>
<dbReference type="GO" id="GO:0008233">
    <property type="term" value="F:peptidase activity"/>
    <property type="evidence" value="ECO:0007669"/>
    <property type="project" value="UniProtKB-KW"/>
</dbReference>
<sequence>MPTNSGEFSTIGYSEPEEDLASHDRLIRAVQEVQEGVRELRGEGEKVYFEVFNDNLKSSITLTR</sequence>
<dbReference type="GO" id="GO:0006508">
    <property type="term" value="P:proteolysis"/>
    <property type="evidence" value="ECO:0007669"/>
    <property type="project" value="UniProtKB-KW"/>
</dbReference>
<protein>
    <submittedName>
        <fullName evidence="1">Cysteine protease, putative</fullName>
    </submittedName>
</protein>
<keyword evidence="1" id="KW-0378">Hydrolase</keyword>
<reference evidence="2" key="2">
    <citation type="journal article" date="2008" name="Nucleic Acids Res.">
        <title>The rice annotation project database (RAP-DB): 2008 update.</title>
        <authorList>
            <consortium name="The rice annotation project (RAP)"/>
        </authorList>
    </citation>
    <scope>GENOME REANNOTATION</scope>
    <source>
        <strain evidence="2">cv. Nipponbare</strain>
    </source>
</reference>
<name>Q60ED5_ORYSJ</name>
<evidence type="ECO:0000313" key="1">
    <source>
        <dbReference type="EMBL" id="AAU89235.1"/>
    </source>
</evidence>